<evidence type="ECO:0000313" key="3">
    <source>
        <dbReference type="Proteomes" id="UP000756921"/>
    </source>
</evidence>
<evidence type="ECO:0000256" key="1">
    <source>
        <dbReference type="SAM" id="MobiDB-lite"/>
    </source>
</evidence>
<keyword evidence="3" id="KW-1185">Reference proteome</keyword>
<dbReference type="AlphaFoldDB" id="A0A9P6KJY5"/>
<sequence>MLPSALVDGYNLSAKKVKSGLPADHRTPFELQLEAAIRAERERRAKAAQANPTGQETDTRRNAGSTHKKGNRRKKGNLGEKFKPRVMAERERPRGFLY</sequence>
<evidence type="ECO:0000313" key="2">
    <source>
        <dbReference type="EMBL" id="KAF9729280.1"/>
    </source>
</evidence>
<accession>A0A9P6KJY5</accession>
<organism evidence="2 3">
    <name type="scientific">Paraphaeosphaeria minitans</name>
    <dbReference type="NCBI Taxonomy" id="565426"/>
    <lineage>
        <taxon>Eukaryota</taxon>
        <taxon>Fungi</taxon>
        <taxon>Dikarya</taxon>
        <taxon>Ascomycota</taxon>
        <taxon>Pezizomycotina</taxon>
        <taxon>Dothideomycetes</taxon>
        <taxon>Pleosporomycetidae</taxon>
        <taxon>Pleosporales</taxon>
        <taxon>Massarineae</taxon>
        <taxon>Didymosphaeriaceae</taxon>
        <taxon>Paraphaeosphaeria</taxon>
    </lineage>
</organism>
<feature type="region of interest" description="Disordered" evidence="1">
    <location>
        <begin position="42"/>
        <end position="98"/>
    </location>
</feature>
<dbReference type="EMBL" id="WJXW01000017">
    <property type="protein sequence ID" value="KAF9729280.1"/>
    <property type="molecule type" value="Genomic_DNA"/>
</dbReference>
<dbReference type="Proteomes" id="UP000756921">
    <property type="component" value="Unassembled WGS sequence"/>
</dbReference>
<feature type="compositionally biased region" description="Basic residues" evidence="1">
    <location>
        <begin position="66"/>
        <end position="76"/>
    </location>
</feature>
<feature type="compositionally biased region" description="Basic and acidic residues" evidence="1">
    <location>
        <begin position="77"/>
        <end position="98"/>
    </location>
</feature>
<protein>
    <submittedName>
        <fullName evidence="2">Uncharacterized protein</fullName>
    </submittedName>
</protein>
<reference evidence="2" key="1">
    <citation type="journal article" date="2020" name="Mol. Plant Microbe Interact.">
        <title>Genome Sequence of the Biocontrol Agent Coniothyrium minitans strain Conio (IMI 134523).</title>
        <authorList>
            <person name="Patel D."/>
            <person name="Shittu T.A."/>
            <person name="Baroncelli R."/>
            <person name="Muthumeenakshi S."/>
            <person name="Osborne T.H."/>
            <person name="Janganan T.K."/>
            <person name="Sreenivasaprasad S."/>
        </authorList>
    </citation>
    <scope>NUCLEOTIDE SEQUENCE</scope>
    <source>
        <strain evidence="2">Conio</strain>
    </source>
</reference>
<proteinExistence type="predicted"/>
<gene>
    <name evidence="2" type="ORF">PMIN01_12970</name>
</gene>
<comment type="caution">
    <text evidence="2">The sequence shown here is derived from an EMBL/GenBank/DDBJ whole genome shotgun (WGS) entry which is preliminary data.</text>
</comment>
<name>A0A9P6KJY5_9PLEO</name>